<name>A0ABT3HA91_9HYPH</name>
<evidence type="ECO:0000313" key="2">
    <source>
        <dbReference type="Proteomes" id="UP001209755"/>
    </source>
</evidence>
<dbReference type="RefSeq" id="WP_264600974.1">
    <property type="nucleotide sequence ID" value="NZ_JAOQNS010000004.1"/>
</dbReference>
<accession>A0ABT3HA91</accession>
<keyword evidence="2" id="KW-1185">Reference proteome</keyword>
<reference evidence="2" key="1">
    <citation type="submission" date="2023-07" db="EMBL/GenBank/DDBJ databases">
        <title>Genome sequencing of Purple Non-Sulfur Bacteria from various extreme environments.</title>
        <authorList>
            <person name="Mayer M."/>
        </authorList>
    </citation>
    <scope>NUCLEOTIDE SEQUENCE [LARGE SCALE GENOMIC DNA]</scope>
    <source>
        <strain evidence="2">DSM 17935</strain>
    </source>
</reference>
<organism evidence="1 2">
    <name type="scientific">Rhodobium gokarnense</name>
    <dbReference type="NCBI Taxonomy" id="364296"/>
    <lineage>
        <taxon>Bacteria</taxon>
        <taxon>Pseudomonadati</taxon>
        <taxon>Pseudomonadota</taxon>
        <taxon>Alphaproteobacteria</taxon>
        <taxon>Hyphomicrobiales</taxon>
        <taxon>Rhodobiaceae</taxon>
        <taxon>Rhodobium</taxon>
    </lineage>
</organism>
<gene>
    <name evidence="1" type="ORF">M2319_001648</name>
</gene>
<sequence>MDPSNARTQPFRRLDGADLAAAMRLRRVITLNTICPHTGTVCRPGLSLIAQLDAARAFGGAGSGAGTDFAFDGCAIVEECGRSCRLGFSVSAVRSYVFGDIARSADLGDLIAEAETVGEPASARVVSETVPVN</sequence>
<evidence type="ECO:0000313" key="1">
    <source>
        <dbReference type="EMBL" id="MCW2307317.1"/>
    </source>
</evidence>
<comment type="caution">
    <text evidence="1">The sequence shown here is derived from an EMBL/GenBank/DDBJ whole genome shotgun (WGS) entry which is preliminary data.</text>
</comment>
<dbReference type="Proteomes" id="UP001209755">
    <property type="component" value="Unassembled WGS sequence"/>
</dbReference>
<protein>
    <submittedName>
        <fullName evidence="1">Uncharacterized protein</fullName>
    </submittedName>
</protein>
<dbReference type="EMBL" id="JAOQNS010000004">
    <property type="protein sequence ID" value="MCW2307317.1"/>
    <property type="molecule type" value="Genomic_DNA"/>
</dbReference>
<proteinExistence type="predicted"/>